<keyword evidence="2" id="KW-1185">Reference proteome</keyword>
<evidence type="ECO:0000313" key="1">
    <source>
        <dbReference type="EMBL" id="OEH83346.1"/>
    </source>
</evidence>
<dbReference type="EMBL" id="MIEK01000008">
    <property type="protein sequence ID" value="OEH83346.1"/>
    <property type="molecule type" value="Genomic_DNA"/>
</dbReference>
<evidence type="ECO:0000313" key="2">
    <source>
        <dbReference type="Proteomes" id="UP000095256"/>
    </source>
</evidence>
<organism evidence="1 2">
    <name type="scientific">Enterococcus rivorum</name>
    <dbReference type="NCBI Taxonomy" id="762845"/>
    <lineage>
        <taxon>Bacteria</taxon>
        <taxon>Bacillati</taxon>
        <taxon>Bacillota</taxon>
        <taxon>Bacilli</taxon>
        <taxon>Lactobacillales</taxon>
        <taxon>Enterococcaceae</taxon>
        <taxon>Enterococcus</taxon>
    </lineage>
</organism>
<proteinExistence type="predicted"/>
<reference evidence="1 2" key="1">
    <citation type="submission" date="2016-09" db="EMBL/GenBank/DDBJ databases">
        <authorList>
            <person name="Capua I."/>
            <person name="De Benedictis P."/>
            <person name="Joannis T."/>
            <person name="Lombin L.H."/>
            <person name="Cattoli G."/>
        </authorList>
    </citation>
    <scope>NUCLEOTIDE SEQUENCE [LARGE SCALE GENOMIC DNA]</scope>
    <source>
        <strain evidence="1 2">LMG 25899</strain>
    </source>
</reference>
<sequence>MIKNSFSEKIQVKINSLFYTSYLSLIVGTKGRKSKGESTKKSAYSNRDQIEENFHFNLVSI</sequence>
<accession>A0A1E5KZQ8</accession>
<name>A0A1E5KZQ8_9ENTE</name>
<gene>
    <name evidence="1" type="ORF">BCR26_09810</name>
</gene>
<dbReference type="Proteomes" id="UP000095256">
    <property type="component" value="Unassembled WGS sequence"/>
</dbReference>
<dbReference type="AlphaFoldDB" id="A0A1E5KZQ8"/>
<comment type="caution">
    <text evidence="1">The sequence shown here is derived from an EMBL/GenBank/DDBJ whole genome shotgun (WGS) entry which is preliminary data.</text>
</comment>
<protein>
    <submittedName>
        <fullName evidence="1">Uncharacterized protein</fullName>
    </submittedName>
</protein>